<feature type="compositionally biased region" description="Low complexity" evidence="1">
    <location>
        <begin position="1"/>
        <end position="14"/>
    </location>
</feature>
<dbReference type="EMBL" id="JBBEGL010000002">
    <property type="protein sequence ID" value="MEJ2886443.1"/>
    <property type="molecule type" value="Genomic_DNA"/>
</dbReference>
<reference evidence="2 3" key="1">
    <citation type="submission" date="2024-03" db="EMBL/GenBank/DDBJ databases">
        <title>Actinomycetospora sp. OC33-EN06, a novel actinomycete isolated from wild orchid (Aerides multiflora).</title>
        <authorList>
            <person name="Suriyachadkun C."/>
        </authorList>
    </citation>
    <scope>NUCLEOTIDE SEQUENCE [LARGE SCALE GENOMIC DNA]</scope>
    <source>
        <strain evidence="2 3">OC33-EN06</strain>
    </source>
</reference>
<protein>
    <recommendedName>
        <fullName evidence="4">GlcNAc-PI de-N-acetylase</fullName>
    </recommendedName>
</protein>
<proteinExistence type="predicted"/>
<name>A0ABU8N211_9PSEU</name>
<comment type="caution">
    <text evidence="2">The sequence shown here is derived from an EMBL/GenBank/DDBJ whole genome shotgun (WGS) entry which is preliminary data.</text>
</comment>
<evidence type="ECO:0000313" key="3">
    <source>
        <dbReference type="Proteomes" id="UP001370100"/>
    </source>
</evidence>
<evidence type="ECO:0000313" key="2">
    <source>
        <dbReference type="EMBL" id="MEJ2886443.1"/>
    </source>
</evidence>
<dbReference type="Proteomes" id="UP001370100">
    <property type="component" value="Unassembled WGS sequence"/>
</dbReference>
<accession>A0ABU8N211</accession>
<sequence>MTTRAAGRTPAATALSVPSPRETPDAARVLVVAARPDETGLAAAQVYADRVGGDATHAGATGLDAAVREASKVVVLDPGAMRARMTRDRAFTATADPASRRHLLSQLAPYQDRVSWLSRPA</sequence>
<gene>
    <name evidence="2" type="ORF">WCD41_08255</name>
</gene>
<evidence type="ECO:0008006" key="4">
    <source>
        <dbReference type="Google" id="ProtNLM"/>
    </source>
</evidence>
<evidence type="ECO:0000256" key="1">
    <source>
        <dbReference type="SAM" id="MobiDB-lite"/>
    </source>
</evidence>
<dbReference type="RefSeq" id="WP_337712927.1">
    <property type="nucleotide sequence ID" value="NZ_JBBEGL010000002.1"/>
</dbReference>
<organism evidence="2 3">
    <name type="scientific">Actinomycetospora aeridis</name>
    <dbReference type="NCBI Taxonomy" id="3129231"/>
    <lineage>
        <taxon>Bacteria</taxon>
        <taxon>Bacillati</taxon>
        <taxon>Actinomycetota</taxon>
        <taxon>Actinomycetes</taxon>
        <taxon>Pseudonocardiales</taxon>
        <taxon>Pseudonocardiaceae</taxon>
        <taxon>Actinomycetospora</taxon>
    </lineage>
</organism>
<feature type="region of interest" description="Disordered" evidence="1">
    <location>
        <begin position="1"/>
        <end position="23"/>
    </location>
</feature>
<keyword evidence="3" id="KW-1185">Reference proteome</keyword>